<proteinExistence type="predicted"/>
<name>A0A7J6IVF4_COLFN</name>
<sequence length="645" mass="71078">MSVDSGTHRHVAGWRASQRTVARTNALIARVIRVIQERSNVIVKKYVANALTAINEHTSAPRDLIVSGIPNAQRQTSPTESQETPGTTIQLQETDTTSNHSSSGVSETKLLYSQAERLLAFSMEVWFQANNVPGRHVMETALKQVRTATGTTPTSRHAPEPGFARSKPYPSVELIDSILTWRPQNTGSKYIADLQSVISLPNLEAQWLALRNGQAKGPLRNHYIVSVNYAAWCFIGIKMAETTSGDIHKHMKSSKRFYEQNIIYGLQRMSVADLPTTALFQALLSGAMFAFNVGCFERAWTFKAAACRVYESLPHGDSSVRVSEAIPAGQSDTQHAVELCYILDKTLSQIMDRAPSLGPGRIPKTTVPQDSIGPVQGLYNLFSGMAEVQDAVVRALRHPKNSNGYSEQIENLERTVHELRGDLEKFRSACEADPFWPGEAAATSYAASAIMASVLQLDLSASTDPLRQNELLAHARDSLRYLLSALSYLSTGPDGYAIRLSISWKLLFYPMNSYFTLYAFMLAHNDVETYLLLSEITQGLLNETWDNEPFSEFISLLSSLMGLASKMFSTQSGFSQRAECQVSLSADGLTTARLGPLVLDGAIVEEELFSHPIEWNEEGMSLADSLALMVDWDVPEVGGESHSNN</sequence>
<dbReference type="InParanoid" id="A0A7J6IVF4"/>
<evidence type="ECO:0008006" key="5">
    <source>
        <dbReference type="Google" id="ProtNLM"/>
    </source>
</evidence>
<dbReference type="RefSeq" id="XP_066008178.1">
    <property type="nucleotide sequence ID" value="XM_066152411.1"/>
</dbReference>
<evidence type="ECO:0000313" key="3">
    <source>
        <dbReference type="EMBL" id="KAF4480769.1"/>
    </source>
</evidence>
<comment type="caution">
    <text evidence="3">The sequence shown here is derived from an EMBL/GenBank/DDBJ whole genome shotgun (WGS) entry which is preliminary data.</text>
</comment>
<protein>
    <recommendedName>
        <fullName evidence="5">Transcription factor domain-containing protein</fullName>
    </recommendedName>
</protein>
<dbReference type="Proteomes" id="UP000011096">
    <property type="component" value="Unassembled WGS sequence"/>
</dbReference>
<dbReference type="GeneID" id="43606304"/>
<evidence type="ECO:0000256" key="2">
    <source>
        <dbReference type="SAM" id="MobiDB-lite"/>
    </source>
</evidence>
<gene>
    <name evidence="3" type="ORF">CGGC5_v010742</name>
</gene>
<feature type="coiled-coil region" evidence="1">
    <location>
        <begin position="402"/>
        <end position="429"/>
    </location>
</feature>
<evidence type="ECO:0000313" key="4">
    <source>
        <dbReference type="Proteomes" id="UP000011096"/>
    </source>
</evidence>
<accession>A0A7J6IVF4</accession>
<evidence type="ECO:0000256" key="1">
    <source>
        <dbReference type="SAM" id="Coils"/>
    </source>
</evidence>
<organism evidence="3 4">
    <name type="scientific">Colletotrichum fructicola (strain Nara gc5)</name>
    <name type="common">Anthracnose fungus</name>
    <name type="synonym">Colletotrichum gloeosporioides (strain Nara gc5)</name>
    <dbReference type="NCBI Taxonomy" id="1213859"/>
    <lineage>
        <taxon>Eukaryota</taxon>
        <taxon>Fungi</taxon>
        <taxon>Dikarya</taxon>
        <taxon>Ascomycota</taxon>
        <taxon>Pezizomycotina</taxon>
        <taxon>Sordariomycetes</taxon>
        <taxon>Hypocreomycetidae</taxon>
        <taxon>Glomerellales</taxon>
        <taxon>Glomerellaceae</taxon>
        <taxon>Colletotrichum</taxon>
        <taxon>Colletotrichum gloeosporioides species complex</taxon>
    </lineage>
</organism>
<dbReference type="EMBL" id="ANPB02000006">
    <property type="protein sequence ID" value="KAF4480769.1"/>
    <property type="molecule type" value="Genomic_DNA"/>
</dbReference>
<dbReference type="OrthoDB" id="103819at2759"/>
<reference evidence="3 4" key="1">
    <citation type="submission" date="2012-08" db="EMBL/GenBank/DDBJ databases">
        <authorList>
            <person name="Gan P.H.P."/>
            <person name="Ikeda K."/>
            <person name="Irieda H."/>
            <person name="Narusaka M."/>
            <person name="O'Connell R.J."/>
            <person name="Narusaka Y."/>
            <person name="Takano Y."/>
            <person name="Kubo Y."/>
            <person name="Shirasu K."/>
        </authorList>
    </citation>
    <scope>NUCLEOTIDE SEQUENCE [LARGE SCALE GENOMIC DNA]</scope>
    <source>
        <strain evidence="3 4">Nara gc5</strain>
    </source>
</reference>
<keyword evidence="4" id="KW-1185">Reference proteome</keyword>
<reference evidence="3 4" key="2">
    <citation type="submission" date="2020-04" db="EMBL/GenBank/DDBJ databases">
        <title>Genome sequencing and assembly of multiple isolates from the Colletotrichum gloeosporioides species complex.</title>
        <authorList>
            <person name="Gan P."/>
            <person name="Shirasu K."/>
        </authorList>
    </citation>
    <scope>NUCLEOTIDE SEQUENCE [LARGE SCALE GENOMIC DNA]</scope>
    <source>
        <strain evidence="3 4">Nara gc5</strain>
    </source>
</reference>
<keyword evidence="1" id="KW-0175">Coiled coil</keyword>
<feature type="region of interest" description="Disordered" evidence="2">
    <location>
        <begin position="147"/>
        <end position="166"/>
    </location>
</feature>
<feature type="region of interest" description="Disordered" evidence="2">
    <location>
        <begin position="72"/>
        <end position="106"/>
    </location>
</feature>
<dbReference type="AlphaFoldDB" id="A0A7J6IVF4"/>
<dbReference type="CDD" id="cd12148">
    <property type="entry name" value="fungal_TF_MHR"/>
    <property type="match status" value="1"/>
</dbReference>